<evidence type="ECO:0000256" key="2">
    <source>
        <dbReference type="ARBA" id="ARBA00022448"/>
    </source>
</evidence>
<feature type="transmembrane region" description="Helical" evidence="9">
    <location>
        <begin position="128"/>
        <end position="148"/>
    </location>
</feature>
<keyword evidence="5 9" id="KW-0812">Transmembrane</keyword>
<evidence type="ECO:0000313" key="11">
    <source>
        <dbReference type="EMBL" id="KEA65242.1"/>
    </source>
</evidence>
<keyword evidence="6 9" id="KW-1133">Transmembrane helix</keyword>
<dbReference type="PANTHER" id="PTHR35011:SF10">
    <property type="entry name" value="TRAP TRANSPORTER SMALL PERMEASE PROTEIN"/>
    <property type="match status" value="1"/>
</dbReference>
<keyword evidence="7 9" id="KW-0472">Membrane</keyword>
<feature type="domain" description="Tripartite ATP-independent periplasmic transporters DctQ component" evidence="10">
    <location>
        <begin position="25"/>
        <end position="155"/>
    </location>
</feature>
<evidence type="ECO:0000256" key="9">
    <source>
        <dbReference type="RuleBase" id="RU369079"/>
    </source>
</evidence>
<comment type="caution">
    <text evidence="11">The sequence shown here is derived from an EMBL/GenBank/DDBJ whole genome shotgun (WGS) entry which is preliminary data.</text>
</comment>
<proteinExistence type="inferred from homology"/>
<dbReference type="EMBL" id="JMQN01000012">
    <property type="protein sequence ID" value="KEA65242.1"/>
    <property type="molecule type" value="Genomic_DNA"/>
</dbReference>
<name>A0A081G387_9GAMM</name>
<comment type="function">
    <text evidence="9">Part of the tripartite ATP-independent periplasmic (TRAP) transport system.</text>
</comment>
<dbReference type="InterPro" id="IPR007387">
    <property type="entry name" value="TRAP_DctQ"/>
</dbReference>
<keyword evidence="4 9" id="KW-0997">Cell inner membrane</keyword>
<evidence type="ECO:0000313" key="12">
    <source>
        <dbReference type="Proteomes" id="UP000028252"/>
    </source>
</evidence>
<evidence type="ECO:0000256" key="8">
    <source>
        <dbReference type="ARBA" id="ARBA00038436"/>
    </source>
</evidence>
<dbReference type="InterPro" id="IPR055348">
    <property type="entry name" value="DctQ"/>
</dbReference>
<dbReference type="PANTHER" id="PTHR35011">
    <property type="entry name" value="2,3-DIKETO-L-GULONATE TRAP TRANSPORTER SMALL PERMEASE PROTEIN YIAM"/>
    <property type="match status" value="1"/>
</dbReference>
<keyword evidence="2 9" id="KW-0813">Transport</keyword>
<organism evidence="11 12">
    <name type="scientific">Marinobacterium lacunae</name>
    <dbReference type="NCBI Taxonomy" id="1232683"/>
    <lineage>
        <taxon>Bacteria</taxon>
        <taxon>Pseudomonadati</taxon>
        <taxon>Pseudomonadota</taxon>
        <taxon>Gammaproteobacteria</taxon>
        <taxon>Oceanospirillales</taxon>
        <taxon>Oceanospirillaceae</taxon>
        <taxon>Marinobacterium</taxon>
    </lineage>
</organism>
<reference evidence="11 12" key="1">
    <citation type="submission" date="2014-04" db="EMBL/GenBank/DDBJ databases">
        <title>Marinobacterium kochiensis sp. nov., isolated from sediment sample collected from Kochi backwaters in Kerala, India.</title>
        <authorList>
            <person name="Singh A."/>
            <person name="Pinnaka A.K."/>
        </authorList>
    </citation>
    <scope>NUCLEOTIDE SEQUENCE [LARGE SCALE GENOMIC DNA]</scope>
    <source>
        <strain evidence="11 12">AK27</strain>
    </source>
</reference>
<dbReference type="RefSeq" id="WP_051692374.1">
    <property type="nucleotide sequence ID" value="NZ_JMQN01000012.1"/>
</dbReference>
<dbReference type="GO" id="GO:0005886">
    <property type="term" value="C:plasma membrane"/>
    <property type="evidence" value="ECO:0007669"/>
    <property type="project" value="UniProtKB-SubCell"/>
</dbReference>
<evidence type="ECO:0000256" key="3">
    <source>
        <dbReference type="ARBA" id="ARBA00022475"/>
    </source>
</evidence>
<dbReference type="PATRIC" id="fig|1232683.4.peg.556"/>
<evidence type="ECO:0000256" key="4">
    <source>
        <dbReference type="ARBA" id="ARBA00022519"/>
    </source>
</evidence>
<keyword evidence="12" id="KW-1185">Reference proteome</keyword>
<keyword evidence="3" id="KW-1003">Cell membrane</keyword>
<feature type="transmembrane region" description="Helical" evidence="9">
    <location>
        <begin position="87"/>
        <end position="108"/>
    </location>
</feature>
<dbReference type="STRING" id="1232683.ADIMK_0564"/>
<feature type="transmembrane region" description="Helical" evidence="9">
    <location>
        <begin position="12"/>
        <end position="36"/>
    </location>
</feature>
<sequence>MIFILLRVLPRLGGVLSALLILMVLALICYAVLARYFFNAPLPWSDEMLGYLMVATAFLGLSSVLLDDRHIAIDLLTPLFSGAVQKAFNLLGYAVVFAVAIVFLYASWETLTFNRNFGLYSVGELDAPIWVTQIPMALGSALLALAAATKFIERLLNITPESRS</sequence>
<comment type="similarity">
    <text evidence="8 9">Belongs to the TRAP transporter small permease family.</text>
</comment>
<evidence type="ECO:0000259" key="10">
    <source>
        <dbReference type="Pfam" id="PF04290"/>
    </source>
</evidence>
<dbReference type="AlphaFoldDB" id="A0A081G387"/>
<dbReference type="Proteomes" id="UP000028252">
    <property type="component" value="Unassembled WGS sequence"/>
</dbReference>
<evidence type="ECO:0000256" key="1">
    <source>
        <dbReference type="ARBA" id="ARBA00004429"/>
    </source>
</evidence>
<comment type="subunit">
    <text evidence="9">The complex comprises the extracytoplasmic solute receptor protein and the two transmembrane proteins.</text>
</comment>
<accession>A0A081G387</accession>
<gene>
    <name evidence="11" type="ORF">ADIMK_0564</name>
</gene>
<dbReference type="GO" id="GO:0022857">
    <property type="term" value="F:transmembrane transporter activity"/>
    <property type="evidence" value="ECO:0007669"/>
    <property type="project" value="UniProtKB-UniRule"/>
</dbReference>
<protein>
    <recommendedName>
        <fullName evidence="9">TRAP transporter small permease protein</fullName>
    </recommendedName>
</protein>
<dbReference type="eggNOG" id="COG3090">
    <property type="taxonomic scope" value="Bacteria"/>
</dbReference>
<feature type="transmembrane region" description="Helical" evidence="9">
    <location>
        <begin position="48"/>
        <end position="66"/>
    </location>
</feature>
<evidence type="ECO:0000256" key="5">
    <source>
        <dbReference type="ARBA" id="ARBA00022692"/>
    </source>
</evidence>
<evidence type="ECO:0000256" key="7">
    <source>
        <dbReference type="ARBA" id="ARBA00023136"/>
    </source>
</evidence>
<comment type="subcellular location">
    <subcellularLocation>
        <location evidence="1 9">Cell inner membrane</location>
        <topology evidence="1 9">Multi-pass membrane protein</topology>
    </subcellularLocation>
</comment>
<dbReference type="Pfam" id="PF04290">
    <property type="entry name" value="DctQ"/>
    <property type="match status" value="1"/>
</dbReference>
<evidence type="ECO:0000256" key="6">
    <source>
        <dbReference type="ARBA" id="ARBA00022989"/>
    </source>
</evidence>
<dbReference type="GO" id="GO:0015740">
    <property type="term" value="P:C4-dicarboxylate transport"/>
    <property type="evidence" value="ECO:0007669"/>
    <property type="project" value="TreeGrafter"/>
</dbReference>